<reference evidence="8 9" key="1">
    <citation type="submission" date="2024-10" db="EMBL/GenBank/DDBJ databases">
        <title>The Natural Products Discovery Center: Release of the First 8490 Sequenced Strains for Exploring Actinobacteria Biosynthetic Diversity.</title>
        <authorList>
            <person name="Kalkreuter E."/>
            <person name="Kautsar S.A."/>
            <person name="Yang D."/>
            <person name="Bader C.D."/>
            <person name="Teijaro C.N."/>
            <person name="Fluegel L."/>
            <person name="Davis C.M."/>
            <person name="Simpson J.R."/>
            <person name="Lauterbach L."/>
            <person name="Steele A.D."/>
            <person name="Gui C."/>
            <person name="Meng S."/>
            <person name="Li G."/>
            <person name="Viehrig K."/>
            <person name="Ye F."/>
            <person name="Su P."/>
            <person name="Kiefer A.F."/>
            <person name="Nichols A."/>
            <person name="Cepeda A.J."/>
            <person name="Yan W."/>
            <person name="Fan B."/>
            <person name="Jiang Y."/>
            <person name="Adhikari A."/>
            <person name="Zheng C.-J."/>
            <person name="Schuster L."/>
            <person name="Cowan T.M."/>
            <person name="Smanski M.J."/>
            <person name="Chevrette M.G."/>
            <person name="De Carvalho L.P.S."/>
            <person name="Shen B."/>
        </authorList>
    </citation>
    <scope>NUCLEOTIDE SEQUENCE [LARGE SCALE GENOMIC DNA]</scope>
    <source>
        <strain evidence="8 9">NPDC053399</strain>
    </source>
</reference>
<dbReference type="PANTHER" id="PTHR23514:SF13">
    <property type="entry name" value="INNER MEMBRANE PROTEIN YBJJ"/>
    <property type="match status" value="1"/>
</dbReference>
<keyword evidence="2 6" id="KW-0812">Transmembrane</keyword>
<feature type="transmembrane region" description="Helical" evidence="6">
    <location>
        <begin position="378"/>
        <end position="396"/>
    </location>
</feature>
<evidence type="ECO:0000313" key="9">
    <source>
        <dbReference type="Proteomes" id="UP001614394"/>
    </source>
</evidence>
<dbReference type="PROSITE" id="PS50850">
    <property type="entry name" value="MFS"/>
    <property type="match status" value="1"/>
</dbReference>
<dbReference type="RefSeq" id="WP_399648658.1">
    <property type="nucleotide sequence ID" value="NZ_JBITYG010000004.1"/>
</dbReference>
<feature type="transmembrane region" description="Helical" evidence="6">
    <location>
        <begin position="230"/>
        <end position="248"/>
    </location>
</feature>
<evidence type="ECO:0000256" key="1">
    <source>
        <dbReference type="ARBA" id="ARBA00004651"/>
    </source>
</evidence>
<dbReference type="CDD" id="cd17393">
    <property type="entry name" value="MFS_MosC_like"/>
    <property type="match status" value="1"/>
</dbReference>
<dbReference type="Gene3D" id="1.20.1250.20">
    <property type="entry name" value="MFS general substrate transporter like domains"/>
    <property type="match status" value="1"/>
</dbReference>
<accession>A0ABW8C5T6</accession>
<feature type="transmembrane region" description="Helical" evidence="6">
    <location>
        <begin position="321"/>
        <end position="343"/>
    </location>
</feature>
<dbReference type="EMBL" id="JBITYG010000004">
    <property type="protein sequence ID" value="MFI9101797.1"/>
    <property type="molecule type" value="Genomic_DNA"/>
</dbReference>
<evidence type="ECO:0000256" key="4">
    <source>
        <dbReference type="ARBA" id="ARBA00023136"/>
    </source>
</evidence>
<evidence type="ECO:0000259" key="7">
    <source>
        <dbReference type="PROSITE" id="PS50850"/>
    </source>
</evidence>
<dbReference type="InterPro" id="IPR036259">
    <property type="entry name" value="MFS_trans_sf"/>
</dbReference>
<feature type="domain" description="Major facilitator superfamily (MFS) profile" evidence="7">
    <location>
        <begin position="11"/>
        <end position="401"/>
    </location>
</feature>
<dbReference type="InterPro" id="IPR051788">
    <property type="entry name" value="MFS_Transporter"/>
</dbReference>
<feature type="transmembrane region" description="Helical" evidence="6">
    <location>
        <begin position="42"/>
        <end position="64"/>
    </location>
</feature>
<protein>
    <submittedName>
        <fullName evidence="8">MFS transporter</fullName>
    </submittedName>
</protein>
<keyword evidence="4 6" id="KW-0472">Membrane</keyword>
<evidence type="ECO:0000256" key="5">
    <source>
        <dbReference type="SAM" id="MobiDB-lite"/>
    </source>
</evidence>
<feature type="transmembrane region" description="Helical" evidence="6">
    <location>
        <begin position="350"/>
        <end position="372"/>
    </location>
</feature>
<evidence type="ECO:0000256" key="3">
    <source>
        <dbReference type="ARBA" id="ARBA00022989"/>
    </source>
</evidence>
<feature type="transmembrane region" description="Helical" evidence="6">
    <location>
        <begin position="101"/>
        <end position="119"/>
    </location>
</feature>
<keyword evidence="3 6" id="KW-1133">Transmembrane helix</keyword>
<feature type="transmembrane region" description="Helical" evidence="6">
    <location>
        <begin position="297"/>
        <end position="315"/>
    </location>
</feature>
<gene>
    <name evidence="8" type="ORF">ACIGXA_14860</name>
</gene>
<comment type="subcellular location">
    <subcellularLocation>
        <location evidence="1">Cell membrane</location>
        <topology evidence="1">Multi-pass membrane protein</topology>
    </subcellularLocation>
</comment>
<feature type="transmembrane region" description="Helical" evidence="6">
    <location>
        <begin position="268"/>
        <end position="285"/>
    </location>
</feature>
<comment type="caution">
    <text evidence="8">The sequence shown here is derived from an EMBL/GenBank/DDBJ whole genome shotgun (WGS) entry which is preliminary data.</text>
</comment>
<dbReference type="SUPFAM" id="SSF103473">
    <property type="entry name" value="MFS general substrate transporter"/>
    <property type="match status" value="1"/>
</dbReference>
<keyword evidence="9" id="KW-1185">Reference proteome</keyword>
<proteinExistence type="predicted"/>
<dbReference type="InterPro" id="IPR020846">
    <property type="entry name" value="MFS_dom"/>
</dbReference>
<dbReference type="Proteomes" id="UP001614394">
    <property type="component" value="Unassembled WGS sequence"/>
</dbReference>
<dbReference type="InterPro" id="IPR011701">
    <property type="entry name" value="MFS"/>
</dbReference>
<feature type="transmembrane region" description="Helical" evidence="6">
    <location>
        <begin position="165"/>
        <end position="186"/>
    </location>
</feature>
<dbReference type="Pfam" id="PF07690">
    <property type="entry name" value="MFS_1"/>
    <property type="match status" value="1"/>
</dbReference>
<sequence length="412" mass="42391">MFRMHDPFRRAQLAIAALFLFLGFQYATWVSRLPTLKTHLDLSAAQVGLLLMAGGAGAVISFPLVPPAMKRLGSRLVSLLSALVLGLILLVLAVLPNYPVTLLVICLDGVAVGFLNVAMNAQGAALEVEYGRTVMARFHATFSAGSLSAALLAVGVNLFTSSLAVHFTAAALLLLLAVGLTQSGLLPQDQQMDSAPDTTREQTAGSMSEQTEQAEQAEPPKRRLVLPTRVTIWMGLAMVFGTVTEGAMNDWSSLYLKDIAEAGPKVTPLGIAVVSGMMVLARIFADGWRARWGDGRIVVAGSALAGAGLAVALVAGGVLPALLGFACVGLGVAAVTPCVYVAAARQGPDALALVAAMGTIGLLAGPPVIGFIASGSSLTWGMGAIAVSAALVSLCATRIRWPALVPALAADA</sequence>
<feature type="transmembrane region" description="Helical" evidence="6">
    <location>
        <begin position="140"/>
        <end position="159"/>
    </location>
</feature>
<evidence type="ECO:0000256" key="6">
    <source>
        <dbReference type="SAM" id="Phobius"/>
    </source>
</evidence>
<name>A0ABW8C5T6_9ACTN</name>
<organism evidence="8 9">
    <name type="scientific">Streptomyces fildesensis</name>
    <dbReference type="NCBI Taxonomy" id="375757"/>
    <lineage>
        <taxon>Bacteria</taxon>
        <taxon>Bacillati</taxon>
        <taxon>Actinomycetota</taxon>
        <taxon>Actinomycetes</taxon>
        <taxon>Kitasatosporales</taxon>
        <taxon>Streptomycetaceae</taxon>
        <taxon>Streptomyces</taxon>
    </lineage>
</organism>
<evidence type="ECO:0000313" key="8">
    <source>
        <dbReference type="EMBL" id="MFI9101797.1"/>
    </source>
</evidence>
<feature type="transmembrane region" description="Helical" evidence="6">
    <location>
        <begin position="76"/>
        <end position="95"/>
    </location>
</feature>
<evidence type="ECO:0000256" key="2">
    <source>
        <dbReference type="ARBA" id="ARBA00022692"/>
    </source>
</evidence>
<dbReference type="PANTHER" id="PTHR23514">
    <property type="entry name" value="BYPASS OF STOP CODON PROTEIN 6"/>
    <property type="match status" value="1"/>
</dbReference>
<feature type="region of interest" description="Disordered" evidence="5">
    <location>
        <begin position="188"/>
        <end position="220"/>
    </location>
</feature>
<feature type="compositionally biased region" description="Polar residues" evidence="5">
    <location>
        <begin position="188"/>
        <end position="208"/>
    </location>
</feature>